<dbReference type="OrthoDB" id="9803751at2"/>
<dbReference type="GO" id="GO:0004065">
    <property type="term" value="F:arylsulfatase activity"/>
    <property type="evidence" value="ECO:0007669"/>
    <property type="project" value="UniProtKB-EC"/>
</dbReference>
<dbReference type="InterPro" id="IPR017850">
    <property type="entry name" value="Alkaline_phosphatase_core_sf"/>
</dbReference>
<evidence type="ECO:0000256" key="1">
    <source>
        <dbReference type="SAM" id="MobiDB-lite"/>
    </source>
</evidence>
<dbReference type="Pfam" id="PF16347">
    <property type="entry name" value="SGSH_C"/>
    <property type="match status" value="1"/>
</dbReference>
<organism evidence="3 4">
    <name type="scientific">Algibacter lectus</name>
    <dbReference type="NCBI Taxonomy" id="221126"/>
    <lineage>
        <taxon>Bacteria</taxon>
        <taxon>Pseudomonadati</taxon>
        <taxon>Bacteroidota</taxon>
        <taxon>Flavobacteriia</taxon>
        <taxon>Flavobacteriales</taxon>
        <taxon>Flavobacteriaceae</taxon>
        <taxon>Algibacter</taxon>
    </lineage>
</organism>
<feature type="region of interest" description="Disordered" evidence="1">
    <location>
        <begin position="1"/>
        <end position="20"/>
    </location>
</feature>
<dbReference type="PANTHER" id="PTHR43751:SF3">
    <property type="entry name" value="SULFATASE N-TERMINAL DOMAIN-CONTAINING PROTEIN"/>
    <property type="match status" value="1"/>
</dbReference>
<gene>
    <name evidence="3" type="ORF">JCM19300_1898</name>
</gene>
<dbReference type="SUPFAM" id="SSF53649">
    <property type="entry name" value="Alkaline phosphatase-like"/>
    <property type="match status" value="1"/>
</dbReference>
<sequence>MFSSDNGPSPKGRTNPDFFDSNTEFKGYQRDLYEGGIRAPFIVVWPNKVKEGTVTNHISIFWDVSPTLTELTGAKTPENIDGISFLPTLLNKKDQKQHDHLYWEFNIRRGDWYI</sequence>
<feature type="domain" description="N-sulphoglucosamine sulphohydrolase C-terminal" evidence="2">
    <location>
        <begin position="30"/>
        <end position="105"/>
    </location>
</feature>
<dbReference type="EC" id="3.1.6.1" evidence="3"/>
<protein>
    <submittedName>
        <fullName evidence="3">Arylsulfatase</fullName>
        <ecNumber evidence="3">3.1.6.1</ecNumber>
    </submittedName>
</protein>
<dbReference type="InterPro" id="IPR052701">
    <property type="entry name" value="GAG_Ulvan_Degrading_Sulfatases"/>
</dbReference>
<dbReference type="EMBL" id="BBNQ01000012">
    <property type="protein sequence ID" value="GAL63549.1"/>
    <property type="molecule type" value="Genomic_DNA"/>
</dbReference>
<dbReference type="Proteomes" id="UP000029644">
    <property type="component" value="Unassembled WGS sequence"/>
</dbReference>
<name>A0A090VJP6_9FLAO</name>
<keyword evidence="3" id="KW-0378">Hydrolase</keyword>
<evidence type="ECO:0000313" key="4">
    <source>
        <dbReference type="Proteomes" id="UP000029644"/>
    </source>
</evidence>
<dbReference type="Gene3D" id="3.40.720.10">
    <property type="entry name" value="Alkaline Phosphatase, subunit A"/>
    <property type="match status" value="1"/>
</dbReference>
<dbReference type="AlphaFoldDB" id="A0A090VJP6"/>
<evidence type="ECO:0000259" key="2">
    <source>
        <dbReference type="Pfam" id="PF16347"/>
    </source>
</evidence>
<evidence type="ECO:0000313" key="3">
    <source>
        <dbReference type="EMBL" id="GAL63549.1"/>
    </source>
</evidence>
<dbReference type="InterPro" id="IPR032506">
    <property type="entry name" value="SGSH_C"/>
</dbReference>
<reference evidence="3 4" key="1">
    <citation type="journal article" date="2014" name="Genome Announc.">
        <title>Draft Genome Sequences of Marine Flavobacterium Algibacter lectus Strains SS8 and NR4.</title>
        <authorList>
            <person name="Takatani N."/>
            <person name="Nakanishi M."/>
            <person name="Meirelles P."/>
            <person name="Mino S."/>
            <person name="Suda W."/>
            <person name="Oshima K."/>
            <person name="Hattori M."/>
            <person name="Ohkuma M."/>
            <person name="Hosokawa M."/>
            <person name="Miyashita K."/>
            <person name="Thompson F.L."/>
            <person name="Niwa A."/>
            <person name="Sawabe T."/>
            <person name="Sawabe T."/>
        </authorList>
    </citation>
    <scope>NUCLEOTIDE SEQUENCE [LARGE SCALE GENOMIC DNA]</scope>
    <source>
        <strain evidence="3 4">JCM 19300</strain>
    </source>
</reference>
<proteinExistence type="predicted"/>
<accession>A0A090VJP6</accession>
<comment type="caution">
    <text evidence="3">The sequence shown here is derived from an EMBL/GenBank/DDBJ whole genome shotgun (WGS) entry which is preliminary data.</text>
</comment>
<dbReference type="PANTHER" id="PTHR43751">
    <property type="entry name" value="SULFATASE"/>
    <property type="match status" value="1"/>
</dbReference>